<evidence type="ECO:0000313" key="2">
    <source>
        <dbReference type="Proteomes" id="UP000295247"/>
    </source>
</evidence>
<gene>
    <name evidence="1" type="ORF">EDC29_101251</name>
</gene>
<organism evidence="1 2">
    <name type="scientific">Marichromatium gracile</name>
    <name type="common">Chromatium gracile</name>
    <dbReference type="NCBI Taxonomy" id="1048"/>
    <lineage>
        <taxon>Bacteria</taxon>
        <taxon>Pseudomonadati</taxon>
        <taxon>Pseudomonadota</taxon>
        <taxon>Gammaproteobacteria</taxon>
        <taxon>Chromatiales</taxon>
        <taxon>Chromatiaceae</taxon>
        <taxon>Marichromatium</taxon>
    </lineage>
</organism>
<sequence>MTQQDPAVVDGTPLEQDDALLRAKLNQETARAPWSSLQRFFAQGKVIRVAVGLDLIETALGIARDDTAALGAAIEAGEVGPIPDAEARDWFARDTEVWALVIAPWVLVQETGCTSGSTPTPVHG</sequence>
<evidence type="ECO:0008006" key="3">
    <source>
        <dbReference type="Google" id="ProtNLM"/>
    </source>
</evidence>
<evidence type="ECO:0000313" key="1">
    <source>
        <dbReference type="EMBL" id="TCW39835.1"/>
    </source>
</evidence>
<dbReference type="Pfam" id="PF10052">
    <property type="entry name" value="DUF2288"/>
    <property type="match status" value="1"/>
</dbReference>
<dbReference type="InterPro" id="IPR018741">
    <property type="entry name" value="DUF2288"/>
</dbReference>
<protein>
    <recommendedName>
        <fullName evidence="3">DUF2288 family protein</fullName>
    </recommendedName>
</protein>
<dbReference type="RefSeq" id="WP_123139121.1">
    <property type="nucleotide sequence ID" value="NZ_NRRH01000001.1"/>
</dbReference>
<proteinExistence type="predicted"/>
<dbReference type="EMBL" id="SMDC01000001">
    <property type="protein sequence ID" value="TCW39835.1"/>
    <property type="molecule type" value="Genomic_DNA"/>
</dbReference>
<dbReference type="Proteomes" id="UP000295247">
    <property type="component" value="Unassembled WGS sequence"/>
</dbReference>
<name>A0A4R4AKQ6_MARGR</name>
<reference evidence="1 2" key="1">
    <citation type="submission" date="2019-03" db="EMBL/GenBank/DDBJ databases">
        <title>Genomic Encyclopedia of Type Strains, Phase IV (KMG-IV): sequencing the most valuable type-strain genomes for metagenomic binning, comparative biology and taxonomic classification.</title>
        <authorList>
            <person name="Goeker M."/>
        </authorList>
    </citation>
    <scope>NUCLEOTIDE SEQUENCE [LARGE SCALE GENOMIC DNA]</scope>
    <source>
        <strain evidence="1 2">DSM 203</strain>
    </source>
</reference>
<comment type="caution">
    <text evidence="1">The sequence shown here is derived from an EMBL/GenBank/DDBJ whole genome shotgun (WGS) entry which is preliminary data.</text>
</comment>
<dbReference type="AlphaFoldDB" id="A0A4R4AKQ6"/>
<accession>A0A4R4AKQ6</accession>